<organism evidence="2 4">
    <name type="scientific">Carya illinoinensis</name>
    <name type="common">Pecan</name>
    <dbReference type="NCBI Taxonomy" id="32201"/>
    <lineage>
        <taxon>Eukaryota</taxon>
        <taxon>Viridiplantae</taxon>
        <taxon>Streptophyta</taxon>
        <taxon>Embryophyta</taxon>
        <taxon>Tracheophyta</taxon>
        <taxon>Spermatophyta</taxon>
        <taxon>Magnoliopsida</taxon>
        <taxon>eudicotyledons</taxon>
        <taxon>Gunneridae</taxon>
        <taxon>Pentapetalae</taxon>
        <taxon>rosids</taxon>
        <taxon>fabids</taxon>
        <taxon>Fagales</taxon>
        <taxon>Juglandaceae</taxon>
        <taxon>Carya</taxon>
    </lineage>
</organism>
<comment type="caution">
    <text evidence="2">The sequence shown here is derived from an EMBL/GenBank/DDBJ whole genome shotgun (WGS) entry which is preliminary data.</text>
</comment>
<sequence length="99" mass="11033">MSGSRTPTPSRPSPSSQIIQQQQPLRRQLPFSSFKPPFGAPADYHRFADPPRGATDHEAEAIVVKSPVSFSTFRFSFVSDKAYAFYFSACDWRVVFGSA</sequence>
<reference evidence="2" key="1">
    <citation type="submission" date="2020-12" db="EMBL/GenBank/DDBJ databases">
        <title>WGS assembly of Carya illinoinensis cv. Pawnee.</title>
        <authorList>
            <person name="Platts A."/>
            <person name="Shu S."/>
            <person name="Wright S."/>
            <person name="Barry K."/>
            <person name="Edger P."/>
            <person name="Pires J.C."/>
            <person name="Schmutz J."/>
        </authorList>
    </citation>
    <scope>NUCLEOTIDE SEQUENCE</scope>
    <source>
        <tissue evidence="2">Leaf</tissue>
    </source>
</reference>
<dbReference type="Proteomes" id="UP000811246">
    <property type="component" value="Chromosome 13"/>
</dbReference>
<dbReference type="AlphaFoldDB" id="A0A8T1NS84"/>
<accession>A0A8T1NS84</accession>
<gene>
    <name evidence="2" type="ORF">CIPAW_13G131500</name>
    <name evidence="3" type="ORF">I3842_13G130400</name>
</gene>
<proteinExistence type="predicted"/>
<protein>
    <submittedName>
        <fullName evidence="2">Uncharacterized protein</fullName>
    </submittedName>
</protein>
<reference evidence="3" key="2">
    <citation type="submission" date="2021-01" db="EMBL/GenBank/DDBJ databases">
        <authorList>
            <person name="Lovell J.T."/>
            <person name="Bentley N."/>
            <person name="Bhattarai G."/>
            <person name="Jenkins J.W."/>
            <person name="Sreedasyam A."/>
            <person name="Alarcon Y."/>
            <person name="Bock C."/>
            <person name="Boston L."/>
            <person name="Carlson J."/>
            <person name="Cervantes K."/>
            <person name="Clermont K."/>
            <person name="Krom N."/>
            <person name="Kubenka K."/>
            <person name="Mamidi S."/>
            <person name="Mattison C."/>
            <person name="Monteros M."/>
            <person name="Pisani C."/>
            <person name="Plott C."/>
            <person name="Rajasekar S."/>
            <person name="Rhein H.S."/>
            <person name="Rohla C."/>
            <person name="Song M."/>
            <person name="Hilaire R.S."/>
            <person name="Shu S."/>
            <person name="Wells L."/>
            <person name="Wang X."/>
            <person name="Webber J."/>
            <person name="Heerema R.J."/>
            <person name="Klein P."/>
            <person name="Conner P."/>
            <person name="Grauke L."/>
            <person name="Grimwood J."/>
            <person name="Schmutz J."/>
            <person name="Randall J.J."/>
        </authorList>
    </citation>
    <scope>NUCLEOTIDE SEQUENCE</scope>
    <source>
        <tissue evidence="3">Leaf</tissue>
    </source>
</reference>
<feature type="region of interest" description="Disordered" evidence="1">
    <location>
        <begin position="1"/>
        <end position="32"/>
    </location>
</feature>
<feature type="compositionally biased region" description="Low complexity" evidence="1">
    <location>
        <begin position="1"/>
        <end position="30"/>
    </location>
</feature>
<evidence type="ECO:0000313" key="3">
    <source>
        <dbReference type="EMBL" id="KAG6682265.1"/>
    </source>
</evidence>
<evidence type="ECO:0000313" key="4">
    <source>
        <dbReference type="Proteomes" id="UP000811609"/>
    </source>
</evidence>
<dbReference type="EMBL" id="CM031821">
    <property type="protein sequence ID" value="KAG6632044.1"/>
    <property type="molecule type" value="Genomic_DNA"/>
</dbReference>
<name>A0A8T1NS84_CARIL</name>
<evidence type="ECO:0000313" key="2">
    <source>
        <dbReference type="EMBL" id="KAG6632044.1"/>
    </source>
</evidence>
<dbReference type="EMBL" id="CM031837">
    <property type="protein sequence ID" value="KAG6682265.1"/>
    <property type="molecule type" value="Genomic_DNA"/>
</dbReference>
<keyword evidence="4" id="KW-1185">Reference proteome</keyword>
<dbReference type="Proteomes" id="UP000811609">
    <property type="component" value="Chromosome 13"/>
</dbReference>
<evidence type="ECO:0000256" key="1">
    <source>
        <dbReference type="SAM" id="MobiDB-lite"/>
    </source>
</evidence>